<dbReference type="EMBL" id="CACTIH010009061">
    <property type="protein sequence ID" value="CAA3021936.1"/>
    <property type="molecule type" value="Genomic_DNA"/>
</dbReference>
<evidence type="ECO:0000256" key="1">
    <source>
        <dbReference type="SAM" id="MobiDB-lite"/>
    </source>
</evidence>
<reference evidence="2 3" key="1">
    <citation type="submission" date="2019-12" db="EMBL/GenBank/DDBJ databases">
        <authorList>
            <person name="Alioto T."/>
            <person name="Alioto T."/>
            <person name="Gomez Garrido J."/>
        </authorList>
    </citation>
    <scope>NUCLEOTIDE SEQUENCE [LARGE SCALE GENOMIC DNA]</scope>
</reference>
<evidence type="ECO:0000313" key="3">
    <source>
        <dbReference type="Proteomes" id="UP000594638"/>
    </source>
</evidence>
<keyword evidence="3" id="KW-1185">Reference proteome</keyword>
<dbReference type="Gramene" id="OE9A048987T1">
    <property type="protein sequence ID" value="OE9A048987C1"/>
    <property type="gene ID" value="OE9A048987"/>
</dbReference>
<evidence type="ECO:0000313" key="2">
    <source>
        <dbReference type="EMBL" id="CAA3021936.1"/>
    </source>
</evidence>
<proteinExistence type="predicted"/>
<accession>A0A8S0UP45</accession>
<feature type="compositionally biased region" description="Low complexity" evidence="1">
    <location>
        <begin position="11"/>
        <end position="25"/>
    </location>
</feature>
<organism evidence="2 3">
    <name type="scientific">Olea europaea subsp. europaea</name>
    <dbReference type="NCBI Taxonomy" id="158383"/>
    <lineage>
        <taxon>Eukaryota</taxon>
        <taxon>Viridiplantae</taxon>
        <taxon>Streptophyta</taxon>
        <taxon>Embryophyta</taxon>
        <taxon>Tracheophyta</taxon>
        <taxon>Spermatophyta</taxon>
        <taxon>Magnoliopsida</taxon>
        <taxon>eudicotyledons</taxon>
        <taxon>Gunneridae</taxon>
        <taxon>Pentapetalae</taxon>
        <taxon>asterids</taxon>
        <taxon>lamiids</taxon>
        <taxon>Lamiales</taxon>
        <taxon>Oleaceae</taxon>
        <taxon>Oleeae</taxon>
        <taxon>Olea</taxon>
    </lineage>
</organism>
<dbReference type="AlphaFoldDB" id="A0A8S0UP45"/>
<feature type="region of interest" description="Disordered" evidence="1">
    <location>
        <begin position="1"/>
        <end position="29"/>
    </location>
</feature>
<protein>
    <submittedName>
        <fullName evidence="2">Uncharacterized protein</fullName>
    </submittedName>
</protein>
<name>A0A8S0UP45_OLEEU</name>
<sequence>MYYQADSQNASINSNFGSSNSGGPSRPRVEEHSVAAAMFLMRSLICGWILKRTPSKRQRISLPMESGSSKLVGASSILGLEFDCPAFHAKV</sequence>
<dbReference type="Proteomes" id="UP000594638">
    <property type="component" value="Unassembled WGS sequence"/>
</dbReference>
<comment type="caution">
    <text evidence="2">The sequence shown here is derived from an EMBL/GenBank/DDBJ whole genome shotgun (WGS) entry which is preliminary data.</text>
</comment>
<gene>
    <name evidence="2" type="ORF">OLEA9_A048987</name>
</gene>
<feature type="compositionally biased region" description="Polar residues" evidence="1">
    <location>
        <begin position="1"/>
        <end position="10"/>
    </location>
</feature>